<evidence type="ECO:0000313" key="15">
    <source>
        <dbReference type="RefSeq" id="XP_011297098.1"/>
    </source>
</evidence>
<evidence type="ECO:0000256" key="3">
    <source>
        <dbReference type="ARBA" id="ARBA00022723"/>
    </source>
</evidence>
<feature type="compositionally biased region" description="Basic and acidic residues" evidence="12">
    <location>
        <begin position="107"/>
        <end position="127"/>
    </location>
</feature>
<dbReference type="InterPro" id="IPR050998">
    <property type="entry name" value="FOXP"/>
</dbReference>
<keyword evidence="11" id="KW-0175">Coiled coil</keyword>
<feature type="compositionally biased region" description="Low complexity" evidence="12">
    <location>
        <begin position="541"/>
        <end position="557"/>
    </location>
</feature>
<dbReference type="GO" id="GO:0008270">
    <property type="term" value="F:zinc ion binding"/>
    <property type="evidence" value="ECO:0007669"/>
    <property type="project" value="UniProtKB-KW"/>
</dbReference>
<name>A0A9R1TUG1_9HYME</name>
<dbReference type="CDD" id="cd20065">
    <property type="entry name" value="FH_FOXP2"/>
    <property type="match status" value="1"/>
</dbReference>
<feature type="compositionally biased region" description="Basic and acidic residues" evidence="12">
    <location>
        <begin position="44"/>
        <end position="56"/>
    </location>
</feature>
<feature type="coiled-coil region" evidence="11">
    <location>
        <begin position="308"/>
        <end position="335"/>
    </location>
</feature>
<gene>
    <name evidence="15" type="primary">LOC105262914</name>
</gene>
<dbReference type="GO" id="GO:0000978">
    <property type="term" value="F:RNA polymerase II cis-regulatory region sequence-specific DNA binding"/>
    <property type="evidence" value="ECO:0007669"/>
    <property type="project" value="TreeGrafter"/>
</dbReference>
<keyword evidence="9 10" id="KW-0539">Nucleus</keyword>
<dbReference type="InterPro" id="IPR036390">
    <property type="entry name" value="WH_DNA-bd_sf"/>
</dbReference>
<evidence type="ECO:0000256" key="6">
    <source>
        <dbReference type="ARBA" id="ARBA00023015"/>
    </source>
</evidence>
<evidence type="ECO:0000256" key="5">
    <source>
        <dbReference type="ARBA" id="ARBA00022833"/>
    </source>
</evidence>
<evidence type="ECO:0000259" key="13">
    <source>
        <dbReference type="PROSITE" id="PS50039"/>
    </source>
</evidence>
<dbReference type="AlphaFoldDB" id="A0A9R1TUG1"/>
<dbReference type="CTD" id="41182"/>
<dbReference type="Gene3D" id="1.10.10.10">
    <property type="entry name" value="Winged helix-like DNA-binding domain superfamily/Winged helix DNA-binding domain"/>
    <property type="match status" value="1"/>
</dbReference>
<evidence type="ECO:0000256" key="7">
    <source>
        <dbReference type="ARBA" id="ARBA00023125"/>
    </source>
</evidence>
<evidence type="ECO:0000313" key="14">
    <source>
        <dbReference type="Proteomes" id="UP000694866"/>
    </source>
</evidence>
<feature type="region of interest" description="Disordered" evidence="12">
    <location>
        <begin position="386"/>
        <end position="422"/>
    </location>
</feature>
<dbReference type="Proteomes" id="UP000694866">
    <property type="component" value="Unplaced"/>
</dbReference>
<keyword evidence="5" id="KW-0862">Zinc</keyword>
<dbReference type="RefSeq" id="XP_011297098.1">
    <property type="nucleotide sequence ID" value="XM_011298796.1"/>
</dbReference>
<dbReference type="GO" id="GO:0005634">
    <property type="term" value="C:nucleus"/>
    <property type="evidence" value="ECO:0007669"/>
    <property type="project" value="UniProtKB-SubCell"/>
</dbReference>
<sequence>MLEPRWRPVQGHIGESPFDTGSWGKEHFQPTTAPWQLNPRSHSRPGDDGIMDHDTDGDGAINLSTSQRPSASTTPNGDGPVYSQDQQDNDQATNLYAALKQQQSRDLAWEREREKDRVQQARIRERGGGGGGGGVGGGGGGGGGGSEGADQSDITIEYRSNGKLSPAGQHTVTAALMTQQKQPIIAQQSHQPSSGTPGSQPSPHQSPQAPQRASPTNSIQGPLQPGGPPGGPPIQNSTQMMLSPASGIHQMQQLLQQQTWSPTQLQSIMQHTLYLQQQQQQQHHQESSSDHAASQERLGYFSLKNHQHQLAELGRKQLEQNMQQLQEQLQLNLIQQTHLMQTADKKKSSVPLQQLGIQQQQIIQQLQITRGQYGLLQQGLSLQGHNHSSGNLPGEPLPGWKSESSEGGDSHQNSSIPKSAASSNGLINSIALSRRSDVNGTSGLDEKPLDVSCNDKGNPLYGHGVCKWPSCEVLCEDYQAFRKHLNTEHTLDDRSTAQARVQLQVVTQLEIQLQKERDILAAMMHHLHVAKQIASPEPPKSLESSPGSSLPKLGLSSGLMSQPAPNFSVSQVSTVSMSALVSAVRSPGGGQLPPSGGPMPPMPNMTNLPGMPPMPNMPGSIASIPGALPSMPGPIRRRISDKSTLSLAGGLYEEGTVRRRVSIDRSGIDINEEIQRNREFYKNADVRPPFTYASLIRQSIIESPDKQLTLNEIYNWFQNTFCYFRRNAATWKNAVRHNLSLHKCFMRVENVKGAVWTVDEVEFYKRRPQRACSTTGGVPSKSPTLTHSPTMYGEALNANLQAALGESNMGFLNNSMCTSTATSPDKEHVMQHNDLIRSSLDEPGMHIKQEGQSPEGGKLSRLIKRELLEVQTEHDHDDEGVDDREYPESHGQDSGQDEDMAEDLSMAPDIMTPDDQIEA</sequence>
<keyword evidence="8" id="KW-0804">Transcription</keyword>
<dbReference type="OrthoDB" id="5830876at2759"/>
<dbReference type="InterPro" id="IPR036388">
    <property type="entry name" value="WH-like_DNA-bd_sf"/>
</dbReference>
<keyword evidence="2" id="KW-0678">Repressor</keyword>
<feature type="region of interest" description="Disordered" evidence="12">
    <location>
        <begin position="839"/>
        <end position="919"/>
    </location>
</feature>
<dbReference type="InterPro" id="IPR047412">
    <property type="entry name" value="FH_FOXP1_P2"/>
</dbReference>
<feature type="compositionally biased region" description="Polar residues" evidence="12">
    <location>
        <begin position="62"/>
        <end position="76"/>
    </location>
</feature>
<evidence type="ECO:0000256" key="2">
    <source>
        <dbReference type="ARBA" id="ARBA00022491"/>
    </source>
</evidence>
<evidence type="ECO:0000256" key="11">
    <source>
        <dbReference type="SAM" id="Coils"/>
    </source>
</evidence>
<feature type="domain" description="Fork-head" evidence="13">
    <location>
        <begin position="687"/>
        <end position="760"/>
    </location>
</feature>
<evidence type="ECO:0000256" key="12">
    <source>
        <dbReference type="SAM" id="MobiDB-lite"/>
    </source>
</evidence>
<keyword evidence="6" id="KW-0805">Transcription regulation</keyword>
<dbReference type="Pfam" id="PF16159">
    <property type="entry name" value="FOXP-CC"/>
    <property type="match status" value="1"/>
</dbReference>
<comment type="subcellular location">
    <subcellularLocation>
        <location evidence="1 10">Nucleus</location>
    </subcellularLocation>
</comment>
<evidence type="ECO:0000256" key="9">
    <source>
        <dbReference type="ARBA" id="ARBA00023242"/>
    </source>
</evidence>
<evidence type="ECO:0000256" key="8">
    <source>
        <dbReference type="ARBA" id="ARBA00023163"/>
    </source>
</evidence>
<dbReference type="GeneID" id="105262914"/>
<dbReference type="SUPFAM" id="SSF46785">
    <property type="entry name" value="Winged helix' DNA-binding domain"/>
    <property type="match status" value="1"/>
</dbReference>
<feature type="compositionally biased region" description="Polar residues" evidence="12">
    <location>
        <begin position="29"/>
        <end position="40"/>
    </location>
</feature>
<feature type="DNA-binding region" description="Fork-head" evidence="10">
    <location>
        <begin position="687"/>
        <end position="760"/>
    </location>
</feature>
<proteinExistence type="predicted"/>
<feature type="region of interest" description="Disordered" evidence="12">
    <location>
        <begin position="535"/>
        <end position="557"/>
    </location>
</feature>
<feature type="region of interest" description="Disordered" evidence="12">
    <location>
        <begin position="181"/>
        <end position="240"/>
    </location>
</feature>
<keyword evidence="4" id="KW-0863">Zinc-finger</keyword>
<dbReference type="PANTHER" id="PTHR45796:SF4">
    <property type="entry name" value="FORKHEAD BOX P, ISOFORM C"/>
    <property type="match status" value="1"/>
</dbReference>
<dbReference type="PROSITE" id="PS00658">
    <property type="entry name" value="FORK_HEAD_2"/>
    <property type="match status" value="1"/>
</dbReference>
<keyword evidence="14" id="KW-1185">Reference proteome</keyword>
<dbReference type="GO" id="GO:0000981">
    <property type="term" value="F:DNA-binding transcription factor activity, RNA polymerase II-specific"/>
    <property type="evidence" value="ECO:0007669"/>
    <property type="project" value="TreeGrafter"/>
</dbReference>
<organism evidence="14 15">
    <name type="scientific">Fopius arisanus</name>
    <dbReference type="NCBI Taxonomy" id="64838"/>
    <lineage>
        <taxon>Eukaryota</taxon>
        <taxon>Metazoa</taxon>
        <taxon>Ecdysozoa</taxon>
        <taxon>Arthropoda</taxon>
        <taxon>Hexapoda</taxon>
        <taxon>Insecta</taxon>
        <taxon>Pterygota</taxon>
        <taxon>Neoptera</taxon>
        <taxon>Endopterygota</taxon>
        <taxon>Hymenoptera</taxon>
        <taxon>Apocrita</taxon>
        <taxon>Ichneumonoidea</taxon>
        <taxon>Braconidae</taxon>
        <taxon>Opiinae</taxon>
        <taxon>Fopius</taxon>
    </lineage>
</organism>
<dbReference type="InterPro" id="IPR032354">
    <property type="entry name" value="FOXP-CC"/>
</dbReference>
<dbReference type="InterPro" id="IPR001766">
    <property type="entry name" value="Fork_head_dom"/>
</dbReference>
<feature type="compositionally biased region" description="Gly residues" evidence="12">
    <location>
        <begin position="128"/>
        <end position="147"/>
    </location>
</feature>
<dbReference type="Pfam" id="PF00250">
    <property type="entry name" value="Forkhead"/>
    <property type="match status" value="1"/>
</dbReference>
<feature type="compositionally biased region" description="Polar residues" evidence="12">
    <location>
        <begin position="405"/>
        <end position="422"/>
    </location>
</feature>
<dbReference type="PRINTS" id="PR00053">
    <property type="entry name" value="FORKHEAD"/>
</dbReference>
<dbReference type="InterPro" id="IPR030456">
    <property type="entry name" value="TF_fork_head_CS_2"/>
</dbReference>
<evidence type="ECO:0000256" key="10">
    <source>
        <dbReference type="PROSITE-ProRule" id="PRU00089"/>
    </source>
</evidence>
<reference evidence="15" key="1">
    <citation type="submission" date="2025-08" db="UniProtKB">
        <authorList>
            <consortium name="RefSeq"/>
        </authorList>
    </citation>
    <scope>IDENTIFICATION</scope>
    <source>
        <strain evidence="15">USDA-PBARC FA_bdor</strain>
        <tissue evidence="15">Whole organism</tissue>
    </source>
</reference>
<feature type="compositionally biased region" description="Polar residues" evidence="12">
    <location>
        <begin position="83"/>
        <end position="105"/>
    </location>
</feature>
<keyword evidence="3" id="KW-0479">Metal-binding</keyword>
<protein>
    <submittedName>
        <fullName evidence="15">Forkhead box protein P1 isoform X3</fullName>
    </submittedName>
</protein>
<dbReference type="SMART" id="SM00339">
    <property type="entry name" value="FH"/>
    <property type="match status" value="1"/>
</dbReference>
<accession>A0A9R1TUG1</accession>
<dbReference type="PROSITE" id="PS50039">
    <property type="entry name" value="FORK_HEAD_3"/>
    <property type="match status" value="1"/>
</dbReference>
<feature type="compositionally biased region" description="Low complexity" evidence="12">
    <location>
        <begin position="187"/>
        <end position="223"/>
    </location>
</feature>
<dbReference type="FunFam" id="1.10.10.10:FF:000010">
    <property type="entry name" value="Forkhead box P2 isoform B"/>
    <property type="match status" value="1"/>
</dbReference>
<dbReference type="PANTHER" id="PTHR45796">
    <property type="entry name" value="FORKHEAD BOX P, ISOFORM C"/>
    <property type="match status" value="1"/>
</dbReference>
<feature type="compositionally biased region" description="Basic and acidic residues" evidence="12">
    <location>
        <begin position="839"/>
        <end position="849"/>
    </location>
</feature>
<dbReference type="Gene3D" id="1.20.5.340">
    <property type="match status" value="1"/>
</dbReference>
<evidence type="ECO:0000256" key="1">
    <source>
        <dbReference type="ARBA" id="ARBA00004123"/>
    </source>
</evidence>
<evidence type="ECO:0000256" key="4">
    <source>
        <dbReference type="ARBA" id="ARBA00022771"/>
    </source>
</evidence>
<feature type="region of interest" description="Disordered" evidence="12">
    <location>
        <begin position="1"/>
        <end position="151"/>
    </location>
</feature>
<feature type="compositionally biased region" description="Basic and acidic residues" evidence="12">
    <location>
        <begin position="863"/>
        <end position="891"/>
    </location>
</feature>
<keyword evidence="7 10" id="KW-0238">DNA-binding</keyword>